<gene>
    <name evidence="1" type="ORF">M9H77_17242</name>
</gene>
<proteinExistence type="predicted"/>
<protein>
    <submittedName>
        <fullName evidence="1">Uncharacterized protein</fullName>
    </submittedName>
</protein>
<evidence type="ECO:0000313" key="1">
    <source>
        <dbReference type="EMBL" id="KAI5667389.1"/>
    </source>
</evidence>
<comment type="caution">
    <text evidence="1">The sequence shown here is derived from an EMBL/GenBank/DDBJ whole genome shotgun (WGS) entry which is preliminary data.</text>
</comment>
<keyword evidence="2" id="KW-1185">Reference proteome</keyword>
<organism evidence="1 2">
    <name type="scientific">Catharanthus roseus</name>
    <name type="common">Madagascar periwinkle</name>
    <name type="synonym">Vinca rosea</name>
    <dbReference type="NCBI Taxonomy" id="4058"/>
    <lineage>
        <taxon>Eukaryota</taxon>
        <taxon>Viridiplantae</taxon>
        <taxon>Streptophyta</taxon>
        <taxon>Embryophyta</taxon>
        <taxon>Tracheophyta</taxon>
        <taxon>Spermatophyta</taxon>
        <taxon>Magnoliopsida</taxon>
        <taxon>eudicotyledons</taxon>
        <taxon>Gunneridae</taxon>
        <taxon>Pentapetalae</taxon>
        <taxon>asterids</taxon>
        <taxon>lamiids</taxon>
        <taxon>Gentianales</taxon>
        <taxon>Apocynaceae</taxon>
        <taxon>Rauvolfioideae</taxon>
        <taxon>Vinceae</taxon>
        <taxon>Catharanthinae</taxon>
        <taxon>Catharanthus</taxon>
    </lineage>
</organism>
<reference evidence="2" key="1">
    <citation type="journal article" date="2023" name="Nat. Plants">
        <title>Single-cell RNA sequencing provides a high-resolution roadmap for understanding the multicellular compartmentation of specialized metabolism.</title>
        <authorList>
            <person name="Sun S."/>
            <person name="Shen X."/>
            <person name="Li Y."/>
            <person name="Li Y."/>
            <person name="Wang S."/>
            <person name="Li R."/>
            <person name="Zhang H."/>
            <person name="Shen G."/>
            <person name="Guo B."/>
            <person name="Wei J."/>
            <person name="Xu J."/>
            <person name="St-Pierre B."/>
            <person name="Chen S."/>
            <person name="Sun C."/>
        </authorList>
    </citation>
    <scope>NUCLEOTIDE SEQUENCE [LARGE SCALE GENOMIC DNA]</scope>
</reference>
<sequence length="238" mass="27783">MSTDAEQEQKKTKAKTEDLKRYRTKLLLWYTHDFKPLFTHKELEPIMEALGFVPLSLPHNQAITKFRNVDVVWKEYEYVGASATTTRIGPFRCRPHFVVKSPLPKPRLPYPRIDGLHLFTYKAFMDAVNFYLRRSYFSDLFHIWGLPIHPLHDKCLCWDYMHKNHLDMVYRLGTLDDGLLNLYSIDDVDYVAGKGFETIDDNIVDLPKIIMVSMDDIIVTDHQEENSCNAQDHEATGS</sequence>
<name>A0ACC0B433_CATRO</name>
<accession>A0ACC0B433</accession>
<evidence type="ECO:0000313" key="2">
    <source>
        <dbReference type="Proteomes" id="UP001060085"/>
    </source>
</evidence>
<dbReference type="EMBL" id="CM044704">
    <property type="protein sequence ID" value="KAI5667389.1"/>
    <property type="molecule type" value="Genomic_DNA"/>
</dbReference>
<dbReference type="Proteomes" id="UP001060085">
    <property type="component" value="Linkage Group LG04"/>
</dbReference>